<dbReference type="InterPro" id="IPR035973">
    <property type="entry name" value="Cyt_c_oxidase_su3-like_sf"/>
</dbReference>
<feature type="transmembrane region" description="Helical" evidence="9">
    <location>
        <begin position="195"/>
        <end position="213"/>
    </location>
</feature>
<dbReference type="GO" id="GO:0016020">
    <property type="term" value="C:membrane"/>
    <property type="evidence" value="ECO:0007669"/>
    <property type="project" value="UniProtKB-SubCell"/>
</dbReference>
<dbReference type="Gene3D" id="1.20.120.80">
    <property type="entry name" value="Cytochrome c oxidase, subunit III, four-helix bundle"/>
    <property type="match status" value="1"/>
</dbReference>
<dbReference type="PANTHER" id="PTHR11403:SF7">
    <property type="entry name" value="CYTOCHROME C OXIDASE SUBUNIT 3"/>
    <property type="match status" value="1"/>
</dbReference>
<dbReference type="InterPro" id="IPR024791">
    <property type="entry name" value="Cyt_c/ubiquinol_Oxase_su3"/>
</dbReference>
<dbReference type="AlphaFoldDB" id="A0A386HV45"/>
<accession>A0A386HV45</accession>
<geneLocation type="mitochondrion" evidence="11"/>
<name>A0A386HV45_9CEST</name>
<keyword evidence="5" id="KW-1278">Translocase</keyword>
<feature type="transmembrane region" description="Helical" evidence="9">
    <location>
        <begin position="115"/>
        <end position="135"/>
    </location>
</feature>
<keyword evidence="4 8" id="KW-0812">Transmembrane</keyword>
<sequence>MSVFPLLNSIFVGLVVLTLFTWKIWMLGLLIFISVVSISIYLYDTLIGVYHYESAFWLFVFSEIMVFGSLLFCCLYFDTFYYINLSSSLEIPFVGCFVLLGSSITVTAFHHLLNWYYSSVFLAVTVILGLSFVVLQICEMDDILVNLFDTSFHASSLCTVGLHFSHVLLGIIGLISLLLVGSDKFGEYRCTVLTWYWHFVDYIWLLVYTIVYVC</sequence>
<dbReference type="SUPFAM" id="SSF81452">
    <property type="entry name" value="Cytochrome c oxidase subunit III-like"/>
    <property type="match status" value="1"/>
</dbReference>
<comment type="similarity">
    <text evidence="2 8">Belongs to the cytochrome c oxidase subunit 3 family.</text>
</comment>
<feature type="domain" description="Heme-copper oxidase subunit III family profile" evidence="10">
    <location>
        <begin position="1"/>
        <end position="214"/>
    </location>
</feature>
<feature type="transmembrane region" description="Helical" evidence="9">
    <location>
        <begin position="56"/>
        <end position="77"/>
    </location>
</feature>
<evidence type="ECO:0000259" key="10">
    <source>
        <dbReference type="PROSITE" id="PS50253"/>
    </source>
</evidence>
<gene>
    <name evidence="11" type="primary">cox3</name>
</gene>
<keyword evidence="6 9" id="KW-1133">Transmembrane helix</keyword>
<evidence type="ECO:0000256" key="3">
    <source>
        <dbReference type="ARBA" id="ARBA00015944"/>
    </source>
</evidence>
<dbReference type="RefSeq" id="YP_009519784.1">
    <property type="nucleotide sequence ID" value="NC_039533.1"/>
</dbReference>
<dbReference type="PROSITE" id="PS50253">
    <property type="entry name" value="COX3"/>
    <property type="match status" value="1"/>
</dbReference>
<reference evidence="11" key="1">
    <citation type="journal article" date="2018" name="Acta Trop.">
        <title>Mitochondrial genome of Paruterina candelabraria (Cestoda: Paruterinidae), with implications for the relationships between the genera Cladotaenia and Paruterina.</title>
        <authorList>
            <person name="Guo A."/>
            <person name="Wang L."/>
            <person name="Zhang S."/>
            <person name="Zheng Y."/>
            <person name="Georgiev B.B."/>
            <person name="Luo X."/>
            <person name="Huang S."/>
            <person name="Cai X."/>
        </authorList>
    </citation>
    <scope>NUCLEOTIDE SEQUENCE</scope>
</reference>
<evidence type="ECO:0000256" key="5">
    <source>
        <dbReference type="ARBA" id="ARBA00022967"/>
    </source>
</evidence>
<proteinExistence type="inferred from homology"/>
<dbReference type="Pfam" id="PF00510">
    <property type="entry name" value="COX3"/>
    <property type="match status" value="1"/>
</dbReference>
<comment type="subcellular location">
    <subcellularLocation>
        <location evidence="1">Membrane</location>
        <topology evidence="1">Multi-pass membrane protein</topology>
    </subcellularLocation>
</comment>
<evidence type="ECO:0000256" key="6">
    <source>
        <dbReference type="ARBA" id="ARBA00022989"/>
    </source>
</evidence>
<evidence type="ECO:0000256" key="8">
    <source>
        <dbReference type="RuleBase" id="RU003375"/>
    </source>
</evidence>
<feature type="transmembrane region" description="Helical" evidence="9">
    <location>
        <begin position="6"/>
        <end position="22"/>
    </location>
</feature>
<evidence type="ECO:0000256" key="1">
    <source>
        <dbReference type="ARBA" id="ARBA00004141"/>
    </source>
</evidence>
<keyword evidence="8 11" id="KW-0496">Mitochondrion</keyword>
<feature type="transmembrane region" description="Helical" evidence="9">
    <location>
        <begin position="89"/>
        <end position="109"/>
    </location>
</feature>
<organism evidence="11">
    <name type="scientific">Paruterina candelabraria</name>
    <dbReference type="NCBI Taxonomy" id="2364639"/>
    <lineage>
        <taxon>Eukaryota</taxon>
        <taxon>Metazoa</taxon>
        <taxon>Spiralia</taxon>
        <taxon>Lophotrochozoa</taxon>
        <taxon>Platyhelminthes</taxon>
        <taxon>Cestoda</taxon>
        <taxon>Eucestoda</taxon>
        <taxon>Cyclophyllidea</taxon>
        <taxon>Paruterinidae</taxon>
        <taxon>Paruterina</taxon>
    </lineage>
</organism>
<evidence type="ECO:0000256" key="9">
    <source>
        <dbReference type="SAM" id="Phobius"/>
    </source>
</evidence>
<dbReference type="GO" id="GO:0004129">
    <property type="term" value="F:cytochrome-c oxidase activity"/>
    <property type="evidence" value="ECO:0007669"/>
    <property type="project" value="InterPro"/>
</dbReference>
<keyword evidence="7 9" id="KW-0472">Membrane</keyword>
<dbReference type="EMBL" id="MH282837">
    <property type="protein sequence ID" value="AYD49578.1"/>
    <property type="molecule type" value="Genomic_DNA"/>
</dbReference>
<dbReference type="InterPro" id="IPR013833">
    <property type="entry name" value="Cyt_c_oxidase_su3_a-hlx"/>
</dbReference>
<feature type="transmembrane region" description="Helical" evidence="9">
    <location>
        <begin position="29"/>
        <end position="50"/>
    </location>
</feature>
<evidence type="ECO:0000313" key="11">
    <source>
        <dbReference type="EMBL" id="AYD49578.1"/>
    </source>
</evidence>
<evidence type="ECO:0000256" key="2">
    <source>
        <dbReference type="ARBA" id="ARBA00010581"/>
    </source>
</evidence>
<dbReference type="PANTHER" id="PTHR11403">
    <property type="entry name" value="CYTOCHROME C OXIDASE SUBUNIT III"/>
    <property type="match status" value="1"/>
</dbReference>
<dbReference type="GeneID" id="38279915"/>
<comment type="function">
    <text evidence="8">Component of the cytochrome c oxidase, the last enzyme in the mitochondrial electron transport chain which drives oxidative phosphorylation. The respiratory chain contains 3 multisubunit complexes succinate dehydrogenase (complex II, CII), ubiquinol-cytochrome c oxidoreductase (cytochrome b-c1 complex, complex III, CIII) and cytochrome c oxidase (complex IV, CIV), that cooperate to transfer electrons derived from NADH and succinate to molecular oxygen, creating an electrochemical gradient over the inner membrane that drives transmembrane transport and the ATP synthase. Cytochrome c oxidase is the component of the respiratory chain that catalyzes the reduction of oxygen to water. Electrons originating from reduced cytochrome c in the intermembrane space (IMS) are transferred via the dinuclear copper A center (CU(A)) of subunit 2 and heme A of subunit 1 to the active site in subunit 1, a binuclear center (BNC) formed by heme A3 and copper B (CU(B)). The BNC reduces molecular oxygen to 2 water molecules using 4 electrons from cytochrome c in the IMS and 4 protons from the mitochondrial matrix.</text>
</comment>
<dbReference type="GO" id="GO:0019646">
    <property type="term" value="P:aerobic electron transport chain"/>
    <property type="evidence" value="ECO:0007669"/>
    <property type="project" value="InterPro"/>
</dbReference>
<dbReference type="InterPro" id="IPR000298">
    <property type="entry name" value="Cyt_c_oxidase-like_su3"/>
</dbReference>
<evidence type="ECO:0000256" key="4">
    <source>
        <dbReference type="ARBA" id="ARBA00022692"/>
    </source>
</evidence>
<protein>
    <recommendedName>
        <fullName evidence="3 8">Cytochrome c oxidase subunit 3</fullName>
    </recommendedName>
</protein>
<dbReference type="CDD" id="cd00386">
    <property type="entry name" value="Heme_Cu_Oxidase_III_like"/>
    <property type="match status" value="1"/>
</dbReference>
<evidence type="ECO:0000256" key="7">
    <source>
        <dbReference type="ARBA" id="ARBA00023136"/>
    </source>
</evidence>
<feature type="transmembrane region" description="Helical" evidence="9">
    <location>
        <begin position="156"/>
        <end position="180"/>
    </location>
</feature>